<dbReference type="GO" id="GO:0016740">
    <property type="term" value="F:transferase activity"/>
    <property type="evidence" value="ECO:0007669"/>
    <property type="project" value="UniProtKB-KW"/>
</dbReference>
<dbReference type="Gene3D" id="3.40.630.30">
    <property type="match status" value="1"/>
</dbReference>
<reference evidence="2 3" key="1">
    <citation type="submission" date="2018-04" db="EMBL/GenBank/DDBJ databases">
        <title>Genomic Encyclopedia of Archaeal and Bacterial Type Strains, Phase II (KMG-II): from individual species to whole genera.</title>
        <authorList>
            <person name="Goeker M."/>
        </authorList>
    </citation>
    <scope>NUCLEOTIDE SEQUENCE [LARGE SCALE GENOMIC DNA]</scope>
    <source>
        <strain evidence="2 3">DSM 100162</strain>
    </source>
</reference>
<protein>
    <submittedName>
        <fullName evidence="2">Acetyltransferase (GNAT) family protein</fullName>
    </submittedName>
</protein>
<dbReference type="AlphaFoldDB" id="A0A2T5YSM2"/>
<dbReference type="InterPro" id="IPR038740">
    <property type="entry name" value="BioF2-like_GNAT_dom"/>
</dbReference>
<feature type="domain" description="BioF2-like acetyltransferase" evidence="1">
    <location>
        <begin position="175"/>
        <end position="278"/>
    </location>
</feature>
<keyword evidence="3" id="KW-1185">Reference proteome</keyword>
<dbReference type="Pfam" id="PF13480">
    <property type="entry name" value="Acetyltransf_6"/>
    <property type="match status" value="1"/>
</dbReference>
<keyword evidence="2" id="KW-0808">Transferase</keyword>
<dbReference type="EMBL" id="QBKI01000001">
    <property type="protein sequence ID" value="PTX22310.1"/>
    <property type="molecule type" value="Genomic_DNA"/>
</dbReference>
<organism evidence="2 3">
    <name type="scientific">Pontibacter mucosus</name>
    <dbReference type="NCBI Taxonomy" id="1649266"/>
    <lineage>
        <taxon>Bacteria</taxon>
        <taxon>Pseudomonadati</taxon>
        <taxon>Bacteroidota</taxon>
        <taxon>Cytophagia</taxon>
        <taxon>Cytophagales</taxon>
        <taxon>Hymenobacteraceae</taxon>
        <taxon>Pontibacter</taxon>
    </lineage>
</organism>
<dbReference type="OrthoDB" id="9808687at2"/>
<dbReference type="InterPro" id="IPR016181">
    <property type="entry name" value="Acyl_CoA_acyltransferase"/>
</dbReference>
<accession>A0A2T5YSM2</accession>
<evidence type="ECO:0000259" key="1">
    <source>
        <dbReference type="Pfam" id="PF13480"/>
    </source>
</evidence>
<sequence>MVEVVKYSAEHKPLWDAFVRESKNGTFMLLRDYMEYHADRFTDHSLLFYHKGRLVALLPANEAGEQVQSHGGLSYAGLVTDKRMKAALMLEVVQAMKLYFQGQWFRSILYKAIPHIYHQQPAEEDLYALFRHGAILYRRDVNSVAALAAGAGYSRTRRWEIRKAKGGSIQVQLSMAYTDFMQLEWQVLQQKYNLKPVHTAAEVELLASRFPENIRLYTATKEGELLAGTLVFETATVAHCQYIASSEQGKQAGALDVLLDWLLTEVYAHKPYFSFGVSTEQGGQYLNEGLVWNKESYGARTIVHDFYELRLQ</sequence>
<comment type="caution">
    <text evidence="2">The sequence shown here is derived from an EMBL/GenBank/DDBJ whole genome shotgun (WGS) entry which is preliminary data.</text>
</comment>
<dbReference type="SUPFAM" id="SSF55729">
    <property type="entry name" value="Acyl-CoA N-acyltransferases (Nat)"/>
    <property type="match status" value="1"/>
</dbReference>
<evidence type="ECO:0000313" key="2">
    <source>
        <dbReference type="EMBL" id="PTX22310.1"/>
    </source>
</evidence>
<dbReference type="RefSeq" id="WP_108209894.1">
    <property type="nucleotide sequence ID" value="NZ_QBKI01000001.1"/>
</dbReference>
<evidence type="ECO:0000313" key="3">
    <source>
        <dbReference type="Proteomes" id="UP000244225"/>
    </source>
</evidence>
<proteinExistence type="predicted"/>
<gene>
    <name evidence="2" type="ORF">C8N40_101132</name>
</gene>
<name>A0A2T5YSM2_9BACT</name>
<dbReference type="Proteomes" id="UP000244225">
    <property type="component" value="Unassembled WGS sequence"/>
</dbReference>